<feature type="chain" id="PRO_5045314872" evidence="6">
    <location>
        <begin position="19"/>
        <end position="552"/>
    </location>
</feature>
<dbReference type="InterPro" id="IPR012944">
    <property type="entry name" value="SusD_RagB_dom"/>
</dbReference>
<evidence type="ECO:0000313" key="10">
    <source>
        <dbReference type="Proteomes" id="UP001354989"/>
    </source>
</evidence>
<feature type="signal peptide" evidence="6">
    <location>
        <begin position="1"/>
        <end position="18"/>
    </location>
</feature>
<dbReference type="Gene3D" id="1.25.40.390">
    <property type="match status" value="1"/>
</dbReference>
<comment type="subcellular location">
    <subcellularLocation>
        <location evidence="1">Cell outer membrane</location>
    </subcellularLocation>
</comment>
<dbReference type="InterPro" id="IPR033985">
    <property type="entry name" value="SusD-like_N"/>
</dbReference>
<feature type="domain" description="SusD-like N-terminal" evidence="8">
    <location>
        <begin position="96"/>
        <end position="205"/>
    </location>
</feature>
<keyword evidence="5" id="KW-0998">Cell outer membrane</keyword>
<keyword evidence="4" id="KW-0472">Membrane</keyword>
<dbReference type="SUPFAM" id="SSF48452">
    <property type="entry name" value="TPR-like"/>
    <property type="match status" value="1"/>
</dbReference>
<comment type="similarity">
    <text evidence="2">Belongs to the SusD family.</text>
</comment>
<accession>A0ABN6LKQ1</accession>
<keyword evidence="3 6" id="KW-0732">Signal</keyword>
<evidence type="ECO:0000256" key="4">
    <source>
        <dbReference type="ARBA" id="ARBA00023136"/>
    </source>
</evidence>
<dbReference type="InterPro" id="IPR011990">
    <property type="entry name" value="TPR-like_helical_dom_sf"/>
</dbReference>
<evidence type="ECO:0000256" key="1">
    <source>
        <dbReference type="ARBA" id="ARBA00004442"/>
    </source>
</evidence>
<dbReference type="EMBL" id="AP025298">
    <property type="protein sequence ID" value="BDD02177.1"/>
    <property type="molecule type" value="Genomic_DNA"/>
</dbReference>
<dbReference type="Pfam" id="PF07980">
    <property type="entry name" value="SusD_RagB"/>
    <property type="match status" value="1"/>
</dbReference>
<gene>
    <name evidence="9" type="ORF">PEPS_44570</name>
</gene>
<evidence type="ECO:0000256" key="2">
    <source>
        <dbReference type="ARBA" id="ARBA00006275"/>
    </source>
</evidence>
<evidence type="ECO:0000259" key="7">
    <source>
        <dbReference type="Pfam" id="PF07980"/>
    </source>
</evidence>
<keyword evidence="10" id="KW-1185">Reference proteome</keyword>
<dbReference type="Proteomes" id="UP001354989">
    <property type="component" value="Plasmid pPP6"/>
</dbReference>
<proteinExistence type="inferred from homology"/>
<name>A0ABN6LKQ1_9BACT</name>
<keyword evidence="9" id="KW-0614">Plasmid</keyword>
<evidence type="ECO:0000256" key="5">
    <source>
        <dbReference type="ARBA" id="ARBA00023237"/>
    </source>
</evidence>
<reference evidence="9 10" key="1">
    <citation type="submission" date="2021-12" db="EMBL/GenBank/DDBJ databases">
        <title>Genome sequencing of bacteria with rrn-lacking chromosome and rrn-plasmid.</title>
        <authorList>
            <person name="Anda M."/>
            <person name="Iwasaki W."/>
        </authorList>
    </citation>
    <scope>NUCLEOTIDE SEQUENCE [LARGE SCALE GENOMIC DNA]</scope>
    <source>
        <strain evidence="9 10">NBRC 101262</strain>
        <plasmid evidence="9 10">pPP6</plasmid>
    </source>
</reference>
<dbReference type="Pfam" id="PF14322">
    <property type="entry name" value="SusD-like_3"/>
    <property type="match status" value="1"/>
</dbReference>
<feature type="domain" description="RagB/SusD" evidence="7">
    <location>
        <begin position="255"/>
        <end position="552"/>
    </location>
</feature>
<sequence>MNFYYRLFLILGMLSLCACSDFLNRKPLDVISDDSFWQTESDARAFLDYSYYSDYYSPWWEEIYLEAGSDNAYLPYPWEGNAIRDFTIGVHNSITDFSANYWTYRTIRDSHVFLEKVHEVPGLSEETVDTFSGEAHFFIAMKYWQMYRYHGQVPLIDQVFVNPEDYNIGSAAPEVLKAYIEDQIQMAIDLLPAERNDGRVSKGAAQMIFAEYLMWEERYAEAAAVTKQIIDSGIYALAPNYEDLFHSSTQQGAKQEIIMWREYLTGTSGDWDNFLNYLLLPNGINSGWSSVTPTHDFVETYEAIDGSYPYTTSSLYTEYTKEQIEADDDYLSKDVWNYQIRDPRLKMSIMFQGDYFGNYLYDPLDMDNPGGNKILTNNCTRTGYNLKKYADLDRDNWACDVNWIVYRYAETLFLFAEATNEVSGPTAEAISAINQVRTRAGMPEITAEYISSKEAFREFLRREKRVEFIGEAKRFWDTWRWGKNKLGDPANWMENTLQKDVYTVPYKDEEGVYEPKLVRERRKGSLGDRNYVMPLPQGALDRSSNLNQHPNW</sequence>
<dbReference type="PROSITE" id="PS51257">
    <property type="entry name" value="PROKAR_LIPOPROTEIN"/>
    <property type="match status" value="1"/>
</dbReference>
<evidence type="ECO:0000259" key="8">
    <source>
        <dbReference type="Pfam" id="PF14322"/>
    </source>
</evidence>
<organism evidence="9 10">
    <name type="scientific">Persicobacter psychrovividus</name>
    <dbReference type="NCBI Taxonomy" id="387638"/>
    <lineage>
        <taxon>Bacteria</taxon>
        <taxon>Pseudomonadati</taxon>
        <taxon>Bacteroidota</taxon>
        <taxon>Cytophagia</taxon>
        <taxon>Cytophagales</taxon>
        <taxon>Persicobacteraceae</taxon>
        <taxon>Persicobacter</taxon>
    </lineage>
</organism>
<protein>
    <submittedName>
        <fullName evidence="9">Membrane protein</fullName>
    </submittedName>
</protein>
<evidence type="ECO:0000256" key="6">
    <source>
        <dbReference type="SAM" id="SignalP"/>
    </source>
</evidence>
<evidence type="ECO:0000256" key="3">
    <source>
        <dbReference type="ARBA" id="ARBA00022729"/>
    </source>
</evidence>
<evidence type="ECO:0000313" key="9">
    <source>
        <dbReference type="EMBL" id="BDD02177.1"/>
    </source>
</evidence>
<dbReference type="RefSeq" id="WP_338399344.1">
    <property type="nucleotide sequence ID" value="NZ_AP025298.1"/>
</dbReference>
<geneLocation type="plasmid" evidence="9 10">
    <name>pPP6</name>
</geneLocation>